<dbReference type="GeneID" id="66933980"/>
<keyword evidence="3" id="KW-1185">Reference proteome</keyword>
<feature type="domain" description="Ryanodine receptor Ryr" evidence="1">
    <location>
        <begin position="823"/>
        <end position="893"/>
    </location>
</feature>
<accession>A0A9P3BTZ0</accession>
<evidence type="ECO:0000313" key="2">
    <source>
        <dbReference type="EMBL" id="GIK01957.1"/>
    </source>
</evidence>
<dbReference type="RefSeq" id="XP_043125143.1">
    <property type="nucleotide sequence ID" value="XM_043269208.1"/>
</dbReference>
<gene>
    <name evidence="2" type="ORF">Aspvir_005998</name>
</gene>
<evidence type="ECO:0000313" key="3">
    <source>
        <dbReference type="Proteomes" id="UP000710440"/>
    </source>
</evidence>
<dbReference type="SUPFAM" id="SSF52540">
    <property type="entry name" value="P-loop containing nucleoside triphosphate hydrolases"/>
    <property type="match status" value="1"/>
</dbReference>
<proteinExistence type="predicted"/>
<protein>
    <recommendedName>
        <fullName evidence="1">Ryanodine receptor Ryr domain-containing protein</fullName>
    </recommendedName>
</protein>
<dbReference type="EMBL" id="BOPL01000003">
    <property type="protein sequence ID" value="GIK01957.1"/>
    <property type="molecule type" value="Genomic_DNA"/>
</dbReference>
<dbReference type="Gene3D" id="6.20.350.10">
    <property type="match status" value="1"/>
</dbReference>
<comment type="caution">
    <text evidence="2">The sequence shown here is derived from an EMBL/GenBank/DDBJ whole genome shotgun (WGS) entry which is preliminary data.</text>
</comment>
<sequence length="913" mass="102676">MESNSSTFGNSSRLSTEQSTPALIQAQQDYIIVAGEVYVHLFMLPEDDPQEGSICAIIEREGGASLLTQLLDSAQFNPAVLGPHSLDGKIKNVRSISRMSRVNRRSKDGQHYVVKKVEHLRGQSIWGSPREVTKSDNNAPKILIFHEPTKDERTQPGEELFENTRPQVMIYKMARPVTKGSLWAKVRSGPYSQSGERDPDRLIVIVNAEDLRREGIELSCHLSWEKTCEDFVRELACNGEFVSLLNCAHLIICFDCDGVIHHQRGKNKDTLYFNGSYAEGDFIKACTGEAGDMTGLMSTFTAGFASGLAKSDLSAVSGIDSGIEAGILQGLKCSRRLCRTGFLSKGRELSDDPPWKYIMTGGDPNDDDNDLDFNWITIPTEKVIEGLNWTALEDMAGDPAEVAHCIVKDGPGILSRVPIARFGTMVTADRSEIESYRAISNLIEEYSQAKVHRATPLCIGVFGPPGSGKSYALKQVTTAVLQEQAPPTLEFNLSQFKEYSELIVAFQLVRDTALSGKVPLVMFDEFDANFGGELGWLKYFLTPMNDGRFLDHGRTHPLGRAIFVFIGGTSSTFRAFKDRAHSNEGLTAKCPDFVSRLSGYVDIRGPDPDPDQKHDSKYPIRRALLLHDLLRKHDLKGIDDAVLTGLLRVSRFHHGARSMKAILDMSRLSGKEKFERASLPSDDQLSLHVDPQNFLQWVRGPRLQWDLPMYSSPFEDKAGPNFAPLRDVFAIRLHRVYCDAIKKVAKTAPNLVEGGLEATTQAWHDLPPAHKETSRLQADDIAYKLRLIKCYFSRTVPGKERRFEFRRNRKTYNQEANQENEDDEVEKLAIREHQRFITERLRNGWRYGKDRDLPAKVSPNLVPWSDLPQEFKELYCDLVESIPEILKSHDYEIYRLEEGPQIFPHSPPSLSIV</sequence>
<dbReference type="OrthoDB" id="5305673at2759"/>
<dbReference type="InterPro" id="IPR027417">
    <property type="entry name" value="P-loop_NTPase"/>
</dbReference>
<dbReference type="InterPro" id="IPR003032">
    <property type="entry name" value="Ryanodine_rcpt"/>
</dbReference>
<reference evidence="2 3" key="1">
    <citation type="submission" date="2021-02" db="EMBL/GenBank/DDBJ databases">
        <title>Pan-genome distribution and transcriptional activeness of fungal secondary metabolism genes in Aspergillus section Fumigati.</title>
        <authorList>
            <person name="Takahashi H."/>
            <person name="Umemura M."/>
            <person name="Ninomiya A."/>
            <person name="Kusuya Y."/>
            <person name="Urayama S."/>
            <person name="Shimizu M."/>
            <person name="Watanabe A."/>
            <person name="Kamei K."/>
            <person name="Yaguchi T."/>
            <person name="Hagiwara D."/>
        </authorList>
    </citation>
    <scope>NUCLEOTIDE SEQUENCE [LARGE SCALE GENOMIC DNA]</scope>
    <source>
        <strain evidence="2 3">IFM 47045</strain>
    </source>
</reference>
<dbReference type="Proteomes" id="UP000710440">
    <property type="component" value="Unassembled WGS sequence"/>
</dbReference>
<dbReference type="Pfam" id="PF02026">
    <property type="entry name" value="RyR"/>
    <property type="match status" value="1"/>
</dbReference>
<evidence type="ECO:0000259" key="1">
    <source>
        <dbReference type="Pfam" id="PF02026"/>
    </source>
</evidence>
<name>A0A9P3BTZ0_ASPVI</name>
<dbReference type="AlphaFoldDB" id="A0A9P3BTZ0"/>
<organism evidence="2 3">
    <name type="scientific">Aspergillus viridinutans</name>
    <dbReference type="NCBI Taxonomy" id="75553"/>
    <lineage>
        <taxon>Eukaryota</taxon>
        <taxon>Fungi</taxon>
        <taxon>Dikarya</taxon>
        <taxon>Ascomycota</taxon>
        <taxon>Pezizomycotina</taxon>
        <taxon>Eurotiomycetes</taxon>
        <taxon>Eurotiomycetidae</taxon>
        <taxon>Eurotiales</taxon>
        <taxon>Aspergillaceae</taxon>
        <taxon>Aspergillus</taxon>
        <taxon>Aspergillus subgen. Fumigati</taxon>
    </lineage>
</organism>